<name>A0A1F5JVY1_9BACT</name>
<dbReference type="GO" id="GO:0008893">
    <property type="term" value="F:guanosine-3',5'-bis(diphosphate) 3'-diphosphatase activity"/>
    <property type="evidence" value="ECO:0007669"/>
    <property type="project" value="TreeGrafter"/>
</dbReference>
<proteinExistence type="predicted"/>
<dbReference type="PANTHER" id="PTHR46246:SF1">
    <property type="entry name" value="GUANOSINE-3',5'-BIS(DIPHOSPHATE) 3'-PYROPHOSPHOHYDROLASE MESH1"/>
    <property type="match status" value="1"/>
</dbReference>
<comment type="caution">
    <text evidence="1">The sequence shown here is derived from an EMBL/GenBank/DDBJ whole genome shotgun (WGS) entry which is preliminary data.</text>
</comment>
<evidence type="ECO:0000313" key="1">
    <source>
        <dbReference type="EMBL" id="OGE32836.1"/>
    </source>
</evidence>
<dbReference type="AlphaFoldDB" id="A0A1F5JVY1"/>
<evidence type="ECO:0000313" key="2">
    <source>
        <dbReference type="Proteomes" id="UP000176902"/>
    </source>
</evidence>
<dbReference type="SUPFAM" id="SSF109604">
    <property type="entry name" value="HD-domain/PDEase-like"/>
    <property type="match status" value="1"/>
</dbReference>
<dbReference type="Proteomes" id="UP000176902">
    <property type="component" value="Unassembled WGS sequence"/>
</dbReference>
<dbReference type="Pfam" id="PF13328">
    <property type="entry name" value="HD_4"/>
    <property type="match status" value="1"/>
</dbReference>
<protein>
    <recommendedName>
        <fullName evidence="3">HD/PDEase domain-containing protein</fullName>
    </recommendedName>
</protein>
<gene>
    <name evidence="1" type="ORF">A3C59_04405</name>
</gene>
<sequence length="219" mass="24363">MERTISDHYLEMSSTNPEFMLIKDPDILKGILLHRVAAQDSLGLVTRAIETAESAHTGQKRKEGTPYILHPLRVSLRLLEEGSQPLEAVAVAVMHDTLEDCPTLTTDDLNTNFGNEISQGVAALSKTIASTGNKKDTDEYFNVLKSPSSPNYIRRIKVYDRIDNLYSILLLTTSPNNVGTKEFSDRYLVETEKYFIELASIDSSLQDKLDAALESVRAA</sequence>
<accession>A0A1F5JVY1</accession>
<evidence type="ECO:0008006" key="3">
    <source>
        <dbReference type="Google" id="ProtNLM"/>
    </source>
</evidence>
<organism evidence="1 2">
    <name type="scientific">Candidatus Daviesbacteria bacterium RIFCSPHIGHO2_02_FULL_36_13</name>
    <dbReference type="NCBI Taxonomy" id="1797768"/>
    <lineage>
        <taxon>Bacteria</taxon>
        <taxon>Candidatus Daviesiibacteriota</taxon>
    </lineage>
</organism>
<dbReference type="EMBL" id="MFCV01000020">
    <property type="protein sequence ID" value="OGE32836.1"/>
    <property type="molecule type" value="Genomic_DNA"/>
</dbReference>
<dbReference type="STRING" id="1797768.A3C59_04405"/>
<dbReference type="PANTHER" id="PTHR46246">
    <property type="entry name" value="GUANOSINE-3',5'-BIS(DIPHOSPHATE) 3'-PYROPHOSPHOHYDROLASE MESH1"/>
    <property type="match status" value="1"/>
</dbReference>
<dbReference type="Gene3D" id="1.10.3210.10">
    <property type="entry name" value="Hypothetical protein af1432"/>
    <property type="match status" value="1"/>
</dbReference>
<reference evidence="1 2" key="1">
    <citation type="journal article" date="2016" name="Nat. Commun.">
        <title>Thousands of microbial genomes shed light on interconnected biogeochemical processes in an aquifer system.</title>
        <authorList>
            <person name="Anantharaman K."/>
            <person name="Brown C.T."/>
            <person name="Hug L.A."/>
            <person name="Sharon I."/>
            <person name="Castelle C.J."/>
            <person name="Probst A.J."/>
            <person name="Thomas B.C."/>
            <person name="Singh A."/>
            <person name="Wilkins M.J."/>
            <person name="Karaoz U."/>
            <person name="Brodie E.L."/>
            <person name="Williams K.H."/>
            <person name="Hubbard S.S."/>
            <person name="Banfield J.F."/>
        </authorList>
    </citation>
    <scope>NUCLEOTIDE SEQUENCE [LARGE SCALE GENOMIC DNA]</scope>
</reference>
<dbReference type="InterPro" id="IPR052194">
    <property type="entry name" value="MESH1"/>
</dbReference>